<dbReference type="InterPro" id="IPR046885">
    <property type="entry name" value="MnmA-like_C"/>
</dbReference>
<evidence type="ECO:0000256" key="3">
    <source>
        <dbReference type="ARBA" id="ARBA00022694"/>
    </source>
</evidence>
<keyword evidence="5 10" id="KW-0067">ATP-binding</keyword>
<accession>A0A388T880</accession>
<keyword evidence="1 10" id="KW-0820">tRNA-binding</keyword>
<dbReference type="InterPro" id="IPR046884">
    <property type="entry name" value="MnmA-like_central"/>
</dbReference>
<evidence type="ECO:0000259" key="12">
    <source>
        <dbReference type="Pfam" id="PF20259"/>
    </source>
</evidence>
<sequence>MKIAVGLSGGVDSAAAALLLKQAGHEVIGLTMSIWQDKPEYKTCTGDPNLTSEAKLSEGHKCEARRDACFSPDEKQDIALAQKIADLLQIPYHVLDCAAQYQKIVLDYFKQEYLSGRTPNPCVFCNSQVKFGVLLDLARQSGIEFVKFATGHYANIAEANGRFVLKKAADKSKDQTYFLYRLKQEQLAQIIFPLGGLTKAEVRKIARENSLPVSDKPDSQDFYSGDYKDLLGAADKLGHIVDTQGQILGAHNGYWHFTIGQRKGLGVAAERPLYVLDFNVSKNEVIVGYAEETFSAGLIAGDLNWLMAEKPERMSAQIKIRSAQQEFPAEIIPRGDNTIEARFAEPQKAVTRGQSVVVYDGDYILGGGVIKEAL</sequence>
<comment type="caution">
    <text evidence="13">The sequence shown here is derived from an EMBL/GenBank/DDBJ whole genome shotgun (WGS) entry which is preliminary data.</text>
</comment>
<dbReference type="HAMAP" id="MF_00144">
    <property type="entry name" value="tRNA_thiouridyl_MnmA"/>
    <property type="match status" value="1"/>
</dbReference>
<keyword evidence="4 10" id="KW-0547">Nucleotide-binding</keyword>
<dbReference type="GO" id="GO:0005524">
    <property type="term" value="F:ATP binding"/>
    <property type="evidence" value="ECO:0007669"/>
    <property type="project" value="UniProtKB-KW"/>
</dbReference>
<evidence type="ECO:0000256" key="7">
    <source>
        <dbReference type="ARBA" id="ARBA00023157"/>
    </source>
</evidence>
<dbReference type="InterPro" id="IPR023382">
    <property type="entry name" value="MnmA-like_central_sf"/>
</dbReference>
<gene>
    <name evidence="10 13" type="primary">mnmA</name>
    <name evidence="13" type="ORF">NO1_0303</name>
</gene>
<dbReference type="InterPro" id="IPR014729">
    <property type="entry name" value="Rossmann-like_a/b/a_fold"/>
</dbReference>
<evidence type="ECO:0000256" key="1">
    <source>
        <dbReference type="ARBA" id="ARBA00022555"/>
    </source>
</evidence>
<feature type="binding site" evidence="10">
    <location>
        <position position="151"/>
    </location>
    <ligand>
        <name>ATP</name>
        <dbReference type="ChEBI" id="CHEBI:30616"/>
    </ligand>
</feature>
<dbReference type="InterPro" id="IPR004506">
    <property type="entry name" value="MnmA-like"/>
</dbReference>
<keyword evidence="6 10" id="KW-0694">RNA-binding</keyword>
<dbReference type="GO" id="GO:0103016">
    <property type="term" value="F:tRNA-uridine 2-sulfurtransferase activity"/>
    <property type="evidence" value="ECO:0007669"/>
    <property type="project" value="UniProtKB-EC"/>
</dbReference>
<dbReference type="GO" id="GO:0000049">
    <property type="term" value="F:tRNA binding"/>
    <property type="evidence" value="ECO:0007669"/>
    <property type="project" value="UniProtKB-KW"/>
</dbReference>
<evidence type="ECO:0000256" key="9">
    <source>
        <dbReference type="ARBA" id="ARBA00056575"/>
    </source>
</evidence>
<dbReference type="EMBL" id="BGZN01000003">
    <property type="protein sequence ID" value="GBR72846.1"/>
    <property type="molecule type" value="Genomic_DNA"/>
</dbReference>
<feature type="domain" description="tRNA-specific 2-thiouridylase MnmA-like C-terminal" evidence="11">
    <location>
        <begin position="296"/>
        <end position="370"/>
    </location>
</feature>
<feature type="site" description="Interaction with tRNA" evidence="10">
    <location>
        <position position="152"/>
    </location>
</feature>
<comment type="subcellular location">
    <subcellularLocation>
        <location evidence="10">Cytoplasm</location>
    </subcellularLocation>
</comment>
<reference evidence="13 14" key="1">
    <citation type="journal article" date="2019" name="ISME J.">
        <title>Genome analyses of uncultured TG2/ZB3 bacteria in 'Margulisbacteria' specifically attached to ectosymbiotic spirochetes of protists in the termite gut.</title>
        <authorList>
            <person name="Utami Y.D."/>
            <person name="Kuwahara H."/>
            <person name="Igai K."/>
            <person name="Murakami T."/>
            <person name="Sugaya K."/>
            <person name="Morikawa T."/>
            <person name="Nagura Y."/>
            <person name="Yuki M."/>
            <person name="Deevong P."/>
            <person name="Inoue T."/>
            <person name="Kihara K."/>
            <person name="Lo N."/>
            <person name="Yamada A."/>
            <person name="Ohkuma M."/>
            <person name="Hongoh Y."/>
        </authorList>
    </citation>
    <scope>NUCLEOTIDE SEQUENCE [LARGE SCALE GENOMIC DNA]</scope>
    <source>
        <strain evidence="13">NkOx7-01</strain>
    </source>
</reference>
<dbReference type="Pfam" id="PF03054">
    <property type="entry name" value="tRNA_Me_trans"/>
    <property type="match status" value="1"/>
</dbReference>
<name>A0A388T880_TERA1</name>
<dbReference type="GO" id="GO:0005737">
    <property type="term" value="C:cytoplasm"/>
    <property type="evidence" value="ECO:0007669"/>
    <property type="project" value="UniProtKB-SubCell"/>
</dbReference>
<dbReference type="PANTHER" id="PTHR11933:SF5">
    <property type="entry name" value="MITOCHONDRIAL TRNA-SPECIFIC 2-THIOURIDYLASE 1"/>
    <property type="match status" value="1"/>
</dbReference>
<comment type="similarity">
    <text evidence="10">Belongs to the MnmA/TRMU family.</text>
</comment>
<feature type="site" description="Interaction with tRNA" evidence="10">
    <location>
        <position position="354"/>
    </location>
</feature>
<dbReference type="Gene3D" id="2.40.30.10">
    <property type="entry name" value="Translation factors"/>
    <property type="match status" value="1"/>
</dbReference>
<evidence type="ECO:0000256" key="5">
    <source>
        <dbReference type="ARBA" id="ARBA00022840"/>
    </source>
</evidence>
<keyword evidence="7" id="KW-1015">Disulfide bond</keyword>
<evidence type="ECO:0000256" key="10">
    <source>
        <dbReference type="HAMAP-Rule" id="MF_00144"/>
    </source>
</evidence>
<comment type="caution">
    <text evidence="10">Lacks conserved residue(s) required for the propagation of feature annotation.</text>
</comment>
<dbReference type="NCBIfam" id="NF001138">
    <property type="entry name" value="PRK00143.1"/>
    <property type="match status" value="1"/>
</dbReference>
<feature type="domain" description="tRNA-specific 2-thiouridylase MnmA-like central" evidence="12">
    <location>
        <begin position="235"/>
        <end position="288"/>
    </location>
</feature>
<feature type="binding site" evidence="10">
    <location>
        <begin position="6"/>
        <end position="13"/>
    </location>
    <ligand>
        <name>ATP</name>
        <dbReference type="ChEBI" id="CHEBI:30616"/>
    </ligand>
</feature>
<keyword evidence="10" id="KW-0963">Cytoplasm</keyword>
<proteinExistence type="inferred from homology"/>
<dbReference type="PANTHER" id="PTHR11933">
    <property type="entry name" value="TRNA 5-METHYLAMINOMETHYL-2-THIOURIDYLATE -METHYLTRANSFERASE"/>
    <property type="match status" value="1"/>
</dbReference>
<evidence type="ECO:0000313" key="14">
    <source>
        <dbReference type="Proteomes" id="UP000269352"/>
    </source>
</evidence>
<dbReference type="Pfam" id="PF20259">
    <property type="entry name" value="tRNA_Me_trans_M"/>
    <property type="match status" value="1"/>
</dbReference>
<dbReference type="NCBIfam" id="TIGR00420">
    <property type="entry name" value="trmU"/>
    <property type="match status" value="1"/>
</dbReference>
<keyword evidence="3 10" id="KW-0819">tRNA processing</keyword>
<dbReference type="Gene3D" id="3.40.50.620">
    <property type="entry name" value="HUPs"/>
    <property type="match status" value="1"/>
</dbReference>
<dbReference type="Gene3D" id="2.30.30.280">
    <property type="entry name" value="Adenine nucleotide alpha hydrolases-like domains"/>
    <property type="match status" value="1"/>
</dbReference>
<comment type="catalytic activity">
    <reaction evidence="8 10">
        <text>S-sulfanyl-L-cysteinyl-[protein] + uridine(34) in tRNA + AH2 + ATP = 2-thiouridine(34) in tRNA + L-cysteinyl-[protein] + A + AMP + diphosphate + H(+)</text>
        <dbReference type="Rhea" id="RHEA:47032"/>
        <dbReference type="Rhea" id="RHEA-COMP:10131"/>
        <dbReference type="Rhea" id="RHEA-COMP:11726"/>
        <dbReference type="Rhea" id="RHEA-COMP:11727"/>
        <dbReference type="Rhea" id="RHEA-COMP:11728"/>
        <dbReference type="ChEBI" id="CHEBI:13193"/>
        <dbReference type="ChEBI" id="CHEBI:15378"/>
        <dbReference type="ChEBI" id="CHEBI:17499"/>
        <dbReference type="ChEBI" id="CHEBI:29950"/>
        <dbReference type="ChEBI" id="CHEBI:30616"/>
        <dbReference type="ChEBI" id="CHEBI:33019"/>
        <dbReference type="ChEBI" id="CHEBI:61963"/>
        <dbReference type="ChEBI" id="CHEBI:65315"/>
        <dbReference type="ChEBI" id="CHEBI:87170"/>
        <dbReference type="ChEBI" id="CHEBI:456215"/>
        <dbReference type="EC" id="2.8.1.13"/>
    </reaction>
</comment>
<dbReference type="Proteomes" id="UP000269352">
    <property type="component" value="Unassembled WGS sequence"/>
</dbReference>
<evidence type="ECO:0000313" key="13">
    <source>
        <dbReference type="EMBL" id="GBR72846.1"/>
    </source>
</evidence>
<dbReference type="SUPFAM" id="SSF52402">
    <property type="entry name" value="Adenine nucleotide alpha hydrolases-like"/>
    <property type="match status" value="1"/>
</dbReference>
<evidence type="ECO:0000256" key="6">
    <source>
        <dbReference type="ARBA" id="ARBA00022884"/>
    </source>
</evidence>
<organism evidence="13 14">
    <name type="scientific">Termititenax aidoneus</name>
    <dbReference type="NCBI Taxonomy" id="2218524"/>
    <lineage>
        <taxon>Bacteria</taxon>
        <taxon>Bacillati</taxon>
        <taxon>Candidatus Margulisiibacteriota</taxon>
        <taxon>Candidatus Termititenacia</taxon>
        <taxon>Candidatus Termititenacales</taxon>
        <taxon>Candidatus Termititenacaceae</taxon>
        <taxon>Candidatus Termititenax</taxon>
    </lineage>
</organism>
<evidence type="ECO:0000256" key="2">
    <source>
        <dbReference type="ARBA" id="ARBA00022679"/>
    </source>
</evidence>
<dbReference type="CDD" id="cd01998">
    <property type="entry name" value="MnmA_TRMU-like"/>
    <property type="match status" value="1"/>
</dbReference>
<dbReference type="Pfam" id="PF20258">
    <property type="entry name" value="tRNA_Me_trans_C"/>
    <property type="match status" value="1"/>
</dbReference>
<feature type="binding site" evidence="10">
    <location>
        <position position="32"/>
    </location>
    <ligand>
        <name>ATP</name>
        <dbReference type="ChEBI" id="CHEBI:30616"/>
    </ligand>
</feature>
<feature type="region of interest" description="Interaction with tRNA" evidence="10">
    <location>
        <begin position="173"/>
        <end position="175"/>
    </location>
</feature>
<protein>
    <recommendedName>
        <fullName evidence="10">tRNA-specific 2-thiouridylase MnmA</fullName>
        <ecNumber evidence="10">2.8.1.13</ecNumber>
    </recommendedName>
</protein>
<evidence type="ECO:0000256" key="8">
    <source>
        <dbReference type="ARBA" id="ARBA00051542"/>
    </source>
</evidence>
<evidence type="ECO:0000259" key="11">
    <source>
        <dbReference type="Pfam" id="PF20258"/>
    </source>
</evidence>
<comment type="function">
    <text evidence="9 10">Catalyzes the 2-thiolation of uridine at the wobble position (U34) of tRNA, leading to the formation of s(2)U34.</text>
</comment>
<dbReference type="GO" id="GO:0002143">
    <property type="term" value="P:tRNA wobble position uridine thiolation"/>
    <property type="evidence" value="ECO:0007669"/>
    <property type="project" value="TreeGrafter"/>
</dbReference>
<dbReference type="FunFam" id="2.30.30.280:FF:000001">
    <property type="entry name" value="tRNA-specific 2-thiouridylase MnmA"/>
    <property type="match status" value="1"/>
</dbReference>
<dbReference type="EC" id="2.8.1.13" evidence="10"/>
<dbReference type="AlphaFoldDB" id="A0A388T880"/>
<evidence type="ECO:0000256" key="4">
    <source>
        <dbReference type="ARBA" id="ARBA00022741"/>
    </source>
</evidence>
<feature type="active site" description="Nucleophile" evidence="10">
    <location>
        <position position="125"/>
    </location>
</feature>
<keyword evidence="14" id="KW-1185">Reference proteome</keyword>
<keyword evidence="2 10" id="KW-0808">Transferase</keyword>